<dbReference type="Proteomes" id="UP000826195">
    <property type="component" value="Unassembled WGS sequence"/>
</dbReference>
<proteinExistence type="predicted"/>
<organism evidence="2 3">
    <name type="scientific">Cotesia glomerata</name>
    <name type="common">Lepidopteran parasitic wasp</name>
    <name type="synonym">Apanteles glomeratus</name>
    <dbReference type="NCBI Taxonomy" id="32391"/>
    <lineage>
        <taxon>Eukaryota</taxon>
        <taxon>Metazoa</taxon>
        <taxon>Ecdysozoa</taxon>
        <taxon>Arthropoda</taxon>
        <taxon>Hexapoda</taxon>
        <taxon>Insecta</taxon>
        <taxon>Pterygota</taxon>
        <taxon>Neoptera</taxon>
        <taxon>Endopterygota</taxon>
        <taxon>Hymenoptera</taxon>
        <taxon>Apocrita</taxon>
        <taxon>Ichneumonoidea</taxon>
        <taxon>Braconidae</taxon>
        <taxon>Microgastrinae</taxon>
        <taxon>Cotesia</taxon>
    </lineage>
</organism>
<feature type="region of interest" description="Disordered" evidence="1">
    <location>
        <begin position="1"/>
        <end position="23"/>
    </location>
</feature>
<feature type="compositionally biased region" description="Basic and acidic residues" evidence="1">
    <location>
        <begin position="1"/>
        <end position="10"/>
    </location>
</feature>
<dbReference type="EMBL" id="JAHXZJ010000001">
    <property type="protein sequence ID" value="KAH0568012.1"/>
    <property type="molecule type" value="Genomic_DNA"/>
</dbReference>
<gene>
    <name evidence="2" type="ORF">KQX54_017484</name>
</gene>
<evidence type="ECO:0000313" key="3">
    <source>
        <dbReference type="Proteomes" id="UP000826195"/>
    </source>
</evidence>
<protein>
    <submittedName>
        <fullName evidence="2">Uncharacterized protein</fullName>
    </submittedName>
</protein>
<evidence type="ECO:0000256" key="1">
    <source>
        <dbReference type="SAM" id="MobiDB-lite"/>
    </source>
</evidence>
<sequence length="99" mass="11156">MSHGDIHNDVTDENSSSSDIFVENDVESENALESEVIVTGEMETTDDSSENENVTLEKVENSDRLQERLREWALNNRASLQFDKIPISATLLCLKETIL</sequence>
<accession>A0AAV7J819</accession>
<keyword evidence="3" id="KW-1185">Reference proteome</keyword>
<name>A0AAV7J819_COTGL</name>
<reference evidence="2 3" key="1">
    <citation type="journal article" date="2021" name="J. Hered.">
        <title>A chromosome-level genome assembly of the parasitoid wasp, Cotesia glomerata (Hymenoptera: Braconidae).</title>
        <authorList>
            <person name="Pinto B.J."/>
            <person name="Weis J.J."/>
            <person name="Gamble T."/>
            <person name="Ode P.J."/>
            <person name="Paul R."/>
            <person name="Zaspel J.M."/>
        </authorList>
    </citation>
    <scope>NUCLEOTIDE SEQUENCE [LARGE SCALE GENOMIC DNA]</scope>
    <source>
        <strain evidence="2">CgM1</strain>
    </source>
</reference>
<comment type="caution">
    <text evidence="2">The sequence shown here is derived from an EMBL/GenBank/DDBJ whole genome shotgun (WGS) entry which is preliminary data.</text>
</comment>
<dbReference type="AlphaFoldDB" id="A0AAV7J819"/>
<evidence type="ECO:0000313" key="2">
    <source>
        <dbReference type="EMBL" id="KAH0568012.1"/>
    </source>
</evidence>